<feature type="domain" description="Glycosyltransferase 2-like" evidence="1">
    <location>
        <begin position="9"/>
        <end position="172"/>
    </location>
</feature>
<evidence type="ECO:0000259" key="1">
    <source>
        <dbReference type="Pfam" id="PF00535"/>
    </source>
</evidence>
<protein>
    <submittedName>
        <fullName evidence="2">Glycosyltransferase family 2 protein</fullName>
    </submittedName>
</protein>
<dbReference type="InterPro" id="IPR029044">
    <property type="entry name" value="Nucleotide-diphossugar_trans"/>
</dbReference>
<dbReference type="Proteomes" id="UP001201020">
    <property type="component" value="Chromosome"/>
</dbReference>
<dbReference type="Pfam" id="PF00535">
    <property type="entry name" value="Glycos_transf_2"/>
    <property type="match status" value="1"/>
</dbReference>
<dbReference type="CDD" id="cd04179">
    <property type="entry name" value="DPM_DPG-synthase_like"/>
    <property type="match status" value="1"/>
</dbReference>
<organism evidence="2">
    <name type="scientific">Candidatus Heimdallarchaeum aukensis</name>
    <dbReference type="NCBI Taxonomy" id="2876573"/>
    <lineage>
        <taxon>Archaea</taxon>
        <taxon>Promethearchaeati</taxon>
        <taxon>Candidatus Heimdallarchaeota</taxon>
        <taxon>Candidatus Heimdallarchaeia (ex Rinke et al. 2021) (nom. nud.)</taxon>
        <taxon>Candidatus Heimdallarchaeales</taxon>
        <taxon>Candidatus Heimdallarchaeaceae</taxon>
        <taxon>Candidatus Heimdallarchaeum</taxon>
    </lineage>
</organism>
<evidence type="ECO:0000313" key="2">
    <source>
        <dbReference type="EMBL" id="UJG41534.1"/>
    </source>
</evidence>
<dbReference type="SUPFAM" id="SSF53448">
    <property type="entry name" value="Nucleotide-diphospho-sugar transferases"/>
    <property type="match status" value="1"/>
</dbReference>
<dbReference type="PANTHER" id="PTHR10859">
    <property type="entry name" value="GLYCOSYL TRANSFERASE"/>
    <property type="match status" value="1"/>
</dbReference>
<dbReference type="PANTHER" id="PTHR10859:SF105">
    <property type="entry name" value="DOLICHYL-PHOSPHATE BETA-D-MANNOSYLTRANSFERASE"/>
    <property type="match status" value="1"/>
</dbReference>
<name>A0A9Y1FM54_9ARCH</name>
<sequence length="244" mass="28585">MYKNKKICLVIPVYNEEDHIEEVIKEIPEFIDFIIVIDDKSTDNTLKILKNIKEERLHIIVHETNQGVGKSTVNGFLLGEELGADIFVRIDGDGQMKAELLPKFLDPLIDEDYDFAKGNRMSNKKLREQMPKYRFIGNKILTWITKITTGYWNVNDAQNGYTAMKKETFKKIRHEKLNAGYTFENSMLFELSLINAKIKEIEMKAIYQNESSSIKLRNFIPSMILYQLSLIPRRIFYKMKNVFN</sequence>
<reference evidence="2" key="1">
    <citation type="journal article" date="2022" name="Nat. Microbiol.">
        <title>Unique mobile elements and scalable gene flow at the prokaryote-eukaryote boundary revealed by circularized Asgard archaea genomes.</title>
        <authorList>
            <person name="Wu F."/>
            <person name="Speth D.R."/>
            <person name="Philosof A."/>
            <person name="Cremiere A."/>
            <person name="Narayanan A."/>
            <person name="Barco R.A."/>
            <person name="Connon S.A."/>
            <person name="Amend J.P."/>
            <person name="Antoshechkin I.A."/>
            <person name="Orphan V.J."/>
        </authorList>
    </citation>
    <scope>NUCLEOTIDE SEQUENCE</scope>
    <source>
        <strain evidence="2">PM71</strain>
    </source>
</reference>
<gene>
    <name evidence="2" type="ORF">K9W45_03485</name>
</gene>
<dbReference type="AlphaFoldDB" id="A0A9Y1FM54"/>
<proteinExistence type="predicted"/>
<dbReference type="InterPro" id="IPR001173">
    <property type="entry name" value="Glyco_trans_2-like"/>
</dbReference>
<accession>A0A9Y1FM54</accession>
<dbReference type="Gene3D" id="3.90.550.10">
    <property type="entry name" value="Spore Coat Polysaccharide Biosynthesis Protein SpsA, Chain A"/>
    <property type="match status" value="1"/>
</dbReference>
<dbReference type="EMBL" id="CP084166">
    <property type="protein sequence ID" value="UJG41534.1"/>
    <property type="molecule type" value="Genomic_DNA"/>
</dbReference>
<dbReference type="GO" id="GO:0006487">
    <property type="term" value="P:protein N-linked glycosylation"/>
    <property type="evidence" value="ECO:0007669"/>
    <property type="project" value="TreeGrafter"/>
</dbReference>